<accession>A8LSH5</accession>
<sequence>MTTRTTTAPQTPHPATGQTETTRDRIDLRQATHLELTLDRAPVLAEGYALPPFWQYLYFNPKIRASDLGPDGHERLGRFLPDLGLPRRMWAGGRMDWHRPLLIGSRAEKTSTIGEVRLKQGRSGRLGFVTVTHDFADADGLCLTETQNIVYRDPPAPDAPPPAPTEAPGDAAWSQRITPDPVMLFRYSALIFYGHRIHYDADYTREVEGYPGLVVHGPLTATLLIAFGQAQSGDRPLRAATIRAVSPLFAPEAFWIEGKPTEGGARMWARTEAGHLAMTIDLEFAG</sequence>
<dbReference type="EMBL" id="CP000830">
    <property type="protein sequence ID" value="ABV92789.1"/>
    <property type="molecule type" value="Genomic_DNA"/>
</dbReference>
<feature type="domain" description="FAS1-like dehydratase" evidence="2">
    <location>
        <begin position="79"/>
        <end position="140"/>
    </location>
</feature>
<dbReference type="InterPro" id="IPR052741">
    <property type="entry name" value="Mitochondrial_HTD2"/>
</dbReference>
<evidence type="ECO:0000313" key="3">
    <source>
        <dbReference type="EMBL" id="ABV92789.1"/>
    </source>
</evidence>
<dbReference type="InterPro" id="IPR029069">
    <property type="entry name" value="HotDog_dom_sf"/>
</dbReference>
<dbReference type="Pfam" id="PF13452">
    <property type="entry name" value="FAS1_DH_region"/>
    <property type="match status" value="1"/>
</dbReference>
<organism evidence="3 4">
    <name type="scientific">Dinoroseobacter shibae (strain DSM 16493 / NCIMB 14021 / DFL 12)</name>
    <dbReference type="NCBI Taxonomy" id="398580"/>
    <lineage>
        <taxon>Bacteria</taxon>
        <taxon>Pseudomonadati</taxon>
        <taxon>Pseudomonadota</taxon>
        <taxon>Alphaproteobacteria</taxon>
        <taxon>Rhodobacterales</taxon>
        <taxon>Roseobacteraceae</taxon>
        <taxon>Dinoroseobacter</taxon>
    </lineage>
</organism>
<gene>
    <name evidence="3" type="ordered locus">Dshi_1047</name>
</gene>
<feature type="compositionally biased region" description="Low complexity" evidence="1">
    <location>
        <begin position="1"/>
        <end position="19"/>
    </location>
</feature>
<keyword evidence="4" id="KW-1185">Reference proteome</keyword>
<dbReference type="PANTHER" id="PTHR28152">
    <property type="entry name" value="HYDROXYACYL-THIOESTER DEHYDRATASE TYPE 2, MITOCHONDRIAL"/>
    <property type="match status" value="1"/>
</dbReference>
<protein>
    <recommendedName>
        <fullName evidence="2">FAS1-like dehydratase domain-containing protein</fullName>
    </recommendedName>
</protein>
<dbReference type="InterPro" id="IPR039569">
    <property type="entry name" value="FAS1-like_DH_region"/>
</dbReference>
<name>A8LSH5_DINSH</name>
<dbReference type="STRING" id="398580.Dshi_1047"/>
<dbReference type="HOGENOM" id="CLU_028690_3_0_5"/>
<evidence type="ECO:0000259" key="2">
    <source>
        <dbReference type="Pfam" id="PF13452"/>
    </source>
</evidence>
<dbReference type="SUPFAM" id="SSF54637">
    <property type="entry name" value="Thioesterase/thiol ester dehydrase-isomerase"/>
    <property type="match status" value="2"/>
</dbReference>
<dbReference type="Proteomes" id="UP000006833">
    <property type="component" value="Chromosome"/>
</dbReference>
<evidence type="ECO:0000313" key="4">
    <source>
        <dbReference type="Proteomes" id="UP000006833"/>
    </source>
</evidence>
<dbReference type="GO" id="GO:0019171">
    <property type="term" value="F:(3R)-hydroxyacyl-[acyl-carrier-protein] dehydratase activity"/>
    <property type="evidence" value="ECO:0007669"/>
    <property type="project" value="TreeGrafter"/>
</dbReference>
<feature type="region of interest" description="Disordered" evidence="1">
    <location>
        <begin position="1"/>
        <end position="24"/>
    </location>
</feature>
<dbReference type="AlphaFoldDB" id="A8LSH5"/>
<evidence type="ECO:0000256" key="1">
    <source>
        <dbReference type="SAM" id="MobiDB-lite"/>
    </source>
</evidence>
<dbReference type="Gene3D" id="3.10.129.10">
    <property type="entry name" value="Hotdog Thioesterase"/>
    <property type="match status" value="1"/>
</dbReference>
<dbReference type="RefSeq" id="WP_012177720.1">
    <property type="nucleotide sequence ID" value="NC_009952.1"/>
</dbReference>
<dbReference type="KEGG" id="dsh:Dshi_1047"/>
<feature type="compositionally biased region" description="Pro residues" evidence="1">
    <location>
        <begin position="154"/>
        <end position="165"/>
    </location>
</feature>
<dbReference type="PANTHER" id="PTHR28152:SF1">
    <property type="entry name" value="HYDROXYACYL-THIOESTER DEHYDRATASE TYPE 2, MITOCHONDRIAL"/>
    <property type="match status" value="1"/>
</dbReference>
<proteinExistence type="predicted"/>
<dbReference type="eggNOG" id="COG3777">
    <property type="taxonomic scope" value="Bacteria"/>
</dbReference>
<feature type="region of interest" description="Disordered" evidence="1">
    <location>
        <begin position="153"/>
        <end position="173"/>
    </location>
</feature>
<reference evidence="4" key="1">
    <citation type="journal article" date="2010" name="ISME J.">
        <title>The complete genome sequence of the algal symbiont Dinoroseobacter shibae: a hitchhiker's guide to life in the sea.</title>
        <authorList>
            <person name="Wagner-Dobler I."/>
            <person name="Ballhausen B."/>
            <person name="Berger M."/>
            <person name="Brinkhoff T."/>
            <person name="Buchholz I."/>
            <person name="Bunk B."/>
            <person name="Cypionka H."/>
            <person name="Daniel R."/>
            <person name="Drepper T."/>
            <person name="Gerdts G."/>
            <person name="Hahnke S."/>
            <person name="Han C."/>
            <person name="Jahn D."/>
            <person name="Kalhoefer D."/>
            <person name="Kiss H."/>
            <person name="Klenk H.P."/>
            <person name="Kyrpides N."/>
            <person name="Liebl W."/>
            <person name="Liesegang H."/>
            <person name="Meincke L."/>
            <person name="Pati A."/>
            <person name="Petersen J."/>
            <person name="Piekarski T."/>
            <person name="Pommerenke C."/>
            <person name="Pradella S."/>
            <person name="Pukall R."/>
            <person name="Rabus R."/>
            <person name="Stackebrandt E."/>
            <person name="Thole S."/>
            <person name="Thompson L."/>
            <person name="Tielen P."/>
            <person name="Tomasch J."/>
            <person name="von Jan M."/>
            <person name="Wanphrut N."/>
            <person name="Wichels A."/>
            <person name="Zech H."/>
            <person name="Simon M."/>
        </authorList>
    </citation>
    <scope>NUCLEOTIDE SEQUENCE [LARGE SCALE GENOMIC DNA]</scope>
    <source>
        <strain evidence="4">DSM 16493 / NCIMB 14021 / DFL 12</strain>
    </source>
</reference>